<evidence type="ECO:0000313" key="1">
    <source>
        <dbReference type="EnsemblPlants" id="AVESA.00010b.r2.6AG1070420.1.CDS"/>
    </source>
</evidence>
<protein>
    <submittedName>
        <fullName evidence="1">Uncharacterized protein</fullName>
    </submittedName>
</protein>
<dbReference type="EnsemblPlants" id="AVESA.00010b.r2.6AG1070420.1">
    <property type="protein sequence ID" value="AVESA.00010b.r2.6AG1070420.1.CDS"/>
    <property type="gene ID" value="AVESA.00010b.r2.6AG1070420"/>
</dbReference>
<dbReference type="Proteomes" id="UP001732700">
    <property type="component" value="Chromosome 6A"/>
</dbReference>
<accession>A0ACD5YZP7</accession>
<reference evidence="1" key="1">
    <citation type="submission" date="2021-05" db="EMBL/GenBank/DDBJ databases">
        <authorList>
            <person name="Scholz U."/>
            <person name="Mascher M."/>
            <person name="Fiebig A."/>
        </authorList>
    </citation>
    <scope>NUCLEOTIDE SEQUENCE [LARGE SCALE GENOMIC DNA]</scope>
</reference>
<organism evidence="1 2">
    <name type="scientific">Avena sativa</name>
    <name type="common">Oat</name>
    <dbReference type="NCBI Taxonomy" id="4498"/>
    <lineage>
        <taxon>Eukaryota</taxon>
        <taxon>Viridiplantae</taxon>
        <taxon>Streptophyta</taxon>
        <taxon>Embryophyta</taxon>
        <taxon>Tracheophyta</taxon>
        <taxon>Spermatophyta</taxon>
        <taxon>Magnoliopsida</taxon>
        <taxon>Liliopsida</taxon>
        <taxon>Poales</taxon>
        <taxon>Poaceae</taxon>
        <taxon>BOP clade</taxon>
        <taxon>Pooideae</taxon>
        <taxon>Poodae</taxon>
        <taxon>Poeae</taxon>
        <taxon>Poeae Chloroplast Group 1 (Aveneae type)</taxon>
        <taxon>Aveninae</taxon>
        <taxon>Avena</taxon>
    </lineage>
</organism>
<evidence type="ECO:0000313" key="2">
    <source>
        <dbReference type="Proteomes" id="UP001732700"/>
    </source>
</evidence>
<reference evidence="1" key="2">
    <citation type="submission" date="2025-09" db="UniProtKB">
        <authorList>
            <consortium name="EnsemblPlants"/>
        </authorList>
    </citation>
    <scope>IDENTIFICATION</scope>
</reference>
<proteinExistence type="predicted"/>
<name>A0ACD5YZP7_AVESA</name>
<sequence>MDLKRIDAMSVHDSNQSSVTNLTTGLISCAEVENDSTIVDWSSLLIESQIEPENEWEEKGIPDENPVNENALFALLGLKTEANERETKPGPVIAPIADYALHDIKEADIVVDDKAPEEPLIVWDERKPKMDIGTPYPDMAAFRKAMKQFAINREFEYGTKK</sequence>
<keyword evidence="2" id="KW-1185">Reference proteome</keyword>